<reference evidence="2 3" key="1">
    <citation type="journal article" date="2016" name="Nat. Commun.">
        <title>Extremotolerant tardigrade genome and improved radiotolerance of human cultured cells by tardigrade-unique protein.</title>
        <authorList>
            <person name="Hashimoto T."/>
            <person name="Horikawa D.D."/>
            <person name="Saito Y."/>
            <person name="Kuwahara H."/>
            <person name="Kozuka-Hata H."/>
            <person name="Shin-I T."/>
            <person name="Minakuchi Y."/>
            <person name="Ohishi K."/>
            <person name="Motoyama A."/>
            <person name="Aizu T."/>
            <person name="Enomoto A."/>
            <person name="Kondo K."/>
            <person name="Tanaka S."/>
            <person name="Hara Y."/>
            <person name="Koshikawa S."/>
            <person name="Sagara H."/>
            <person name="Miura T."/>
            <person name="Yokobori S."/>
            <person name="Miyagawa K."/>
            <person name="Suzuki Y."/>
            <person name="Kubo T."/>
            <person name="Oyama M."/>
            <person name="Kohara Y."/>
            <person name="Fujiyama A."/>
            <person name="Arakawa K."/>
            <person name="Katayama T."/>
            <person name="Toyoda A."/>
            <person name="Kunieda T."/>
        </authorList>
    </citation>
    <scope>NUCLEOTIDE SEQUENCE [LARGE SCALE GENOMIC DNA]</scope>
    <source>
        <strain evidence="2 3">YOKOZUNA-1</strain>
    </source>
</reference>
<name>A0A1D1W9I6_RAMVA</name>
<gene>
    <name evidence="2" type="primary">RvY_17915-1</name>
    <name evidence="2" type="synonym">RvY_17915.1</name>
    <name evidence="2" type="ORF">RvY_17915</name>
</gene>
<evidence type="ECO:0000313" key="2">
    <source>
        <dbReference type="EMBL" id="GAV08184.1"/>
    </source>
</evidence>
<feature type="signal peptide" evidence="1">
    <location>
        <begin position="1"/>
        <end position="22"/>
    </location>
</feature>
<protein>
    <submittedName>
        <fullName evidence="2">Uncharacterized protein</fullName>
    </submittedName>
</protein>
<keyword evidence="3" id="KW-1185">Reference proteome</keyword>
<sequence>MKRVPGLLVIFLLAVLPDLVHGFALRLFNSEVYNKLKSYGAKETLKPYMALTGPAVLPAGPRLTGMGRLFTHQPDEGRRRDPSGVVFRPVFGQKLLEDCGDYTRCKAQLLRILTSNLNKQRQSHLPHA</sequence>
<accession>A0A1D1W9I6</accession>
<dbReference type="Proteomes" id="UP000186922">
    <property type="component" value="Unassembled WGS sequence"/>
</dbReference>
<feature type="chain" id="PRO_5008899346" evidence="1">
    <location>
        <begin position="23"/>
        <end position="128"/>
    </location>
</feature>
<comment type="caution">
    <text evidence="2">The sequence shown here is derived from an EMBL/GenBank/DDBJ whole genome shotgun (WGS) entry which is preliminary data.</text>
</comment>
<evidence type="ECO:0000256" key="1">
    <source>
        <dbReference type="SAM" id="SignalP"/>
    </source>
</evidence>
<keyword evidence="1" id="KW-0732">Signal</keyword>
<proteinExistence type="predicted"/>
<dbReference type="EMBL" id="BDGG01000017">
    <property type="protein sequence ID" value="GAV08184.1"/>
    <property type="molecule type" value="Genomic_DNA"/>
</dbReference>
<evidence type="ECO:0000313" key="3">
    <source>
        <dbReference type="Proteomes" id="UP000186922"/>
    </source>
</evidence>
<organism evidence="2 3">
    <name type="scientific">Ramazzottius varieornatus</name>
    <name type="common">Water bear</name>
    <name type="synonym">Tardigrade</name>
    <dbReference type="NCBI Taxonomy" id="947166"/>
    <lineage>
        <taxon>Eukaryota</taxon>
        <taxon>Metazoa</taxon>
        <taxon>Ecdysozoa</taxon>
        <taxon>Tardigrada</taxon>
        <taxon>Eutardigrada</taxon>
        <taxon>Parachela</taxon>
        <taxon>Hypsibioidea</taxon>
        <taxon>Ramazzottiidae</taxon>
        <taxon>Ramazzottius</taxon>
    </lineage>
</organism>
<dbReference type="AlphaFoldDB" id="A0A1D1W9I6"/>